<comment type="caution">
    <text evidence="8">The sequence shown here is derived from an EMBL/GenBank/DDBJ whole genome shotgun (WGS) entry which is preliminary data.</text>
</comment>
<dbReference type="NCBIfam" id="TIGR02490">
    <property type="entry name" value="flgF"/>
    <property type="match status" value="1"/>
</dbReference>
<dbReference type="InterPro" id="IPR019776">
    <property type="entry name" value="Flagellar_basal_body_rod_CS"/>
</dbReference>
<dbReference type="Proteomes" id="UP000321051">
    <property type="component" value="Unassembled WGS sequence"/>
</dbReference>
<sequence>MLRSMYSGIAGMKNFQQKLDVISNNIANVNTQGFKKGRPTFQDMMSQQTGAAAGAEGNRGGVNAKQIGLGSELGSIDTVDTQGSLQNTGRELDLAISGSGYFKLENPQGGENLYTRSGNFYLDNGGNIVNADGHYLLNAGDGRINIDANAQSFSIDSAGNINVVGQNGNTNGAGQIGLATFNNPGGLEKVGGNIFRASLNSGVANDVAPGAGGAGEIVSGSLEMSNVDLSEEFTEMITAQRGFQANTRGITTADEVLQELLNIKR</sequence>
<dbReference type="PANTHER" id="PTHR30435">
    <property type="entry name" value="FLAGELLAR PROTEIN"/>
    <property type="match status" value="1"/>
</dbReference>
<feature type="domain" description="Flagellar basal-body/hook protein C-terminal" evidence="6">
    <location>
        <begin position="219"/>
        <end position="263"/>
    </location>
</feature>
<dbReference type="PANTHER" id="PTHR30435:SF1">
    <property type="entry name" value="FLAGELLAR HOOK PROTEIN FLGE"/>
    <property type="match status" value="1"/>
</dbReference>
<evidence type="ECO:0000313" key="8">
    <source>
        <dbReference type="EMBL" id="GEK57400.1"/>
    </source>
</evidence>
<organism evidence="8 9">
    <name type="scientific">Marinococcus halophilus</name>
    <dbReference type="NCBI Taxonomy" id="1371"/>
    <lineage>
        <taxon>Bacteria</taxon>
        <taxon>Bacillati</taxon>
        <taxon>Bacillota</taxon>
        <taxon>Bacilli</taxon>
        <taxon>Bacillales</taxon>
        <taxon>Bacillaceae</taxon>
        <taxon>Marinococcus</taxon>
    </lineage>
</organism>
<dbReference type="GO" id="GO:0030694">
    <property type="term" value="C:bacterial-type flagellum basal body, rod"/>
    <property type="evidence" value="ECO:0007669"/>
    <property type="project" value="InterPro"/>
</dbReference>
<gene>
    <name evidence="8" type="primary">flgG</name>
    <name evidence="8" type="ORF">MHA01_03050</name>
</gene>
<dbReference type="Pfam" id="PF22692">
    <property type="entry name" value="LlgE_F_G_D1"/>
    <property type="match status" value="1"/>
</dbReference>
<protein>
    <submittedName>
        <fullName evidence="8">Flagellar basal-body rod protein FlgG</fullName>
    </submittedName>
</protein>
<dbReference type="InterPro" id="IPR012836">
    <property type="entry name" value="FlgF"/>
</dbReference>
<dbReference type="EMBL" id="BJUN01000001">
    <property type="protein sequence ID" value="GEK57400.1"/>
    <property type="molecule type" value="Genomic_DNA"/>
</dbReference>
<dbReference type="Pfam" id="PF06429">
    <property type="entry name" value="Flg_bbr_C"/>
    <property type="match status" value="1"/>
</dbReference>
<keyword evidence="3 4" id="KW-0975">Bacterial flagellum</keyword>
<keyword evidence="8" id="KW-0969">Cilium</keyword>
<keyword evidence="8" id="KW-0282">Flagellum</keyword>
<accession>A0A510Y263</accession>
<dbReference type="GO" id="GO:0005829">
    <property type="term" value="C:cytosol"/>
    <property type="evidence" value="ECO:0007669"/>
    <property type="project" value="TreeGrafter"/>
</dbReference>
<dbReference type="NCBIfam" id="TIGR03506">
    <property type="entry name" value="FlgEFG_subfam"/>
    <property type="match status" value="2"/>
</dbReference>
<evidence type="ECO:0000256" key="2">
    <source>
        <dbReference type="ARBA" id="ARBA00009677"/>
    </source>
</evidence>
<reference evidence="8 9" key="1">
    <citation type="submission" date="2019-07" db="EMBL/GenBank/DDBJ databases">
        <title>Whole genome shotgun sequence of Marinococcus halophilus NBRC 102359.</title>
        <authorList>
            <person name="Hosoyama A."/>
            <person name="Uohara A."/>
            <person name="Ohji S."/>
            <person name="Ichikawa N."/>
        </authorList>
    </citation>
    <scope>NUCLEOTIDE SEQUENCE [LARGE SCALE GENOMIC DNA]</scope>
    <source>
        <strain evidence="8 9">NBRC 102359</strain>
    </source>
</reference>
<keyword evidence="9" id="KW-1185">Reference proteome</keyword>
<evidence type="ECO:0000259" key="5">
    <source>
        <dbReference type="Pfam" id="PF00460"/>
    </source>
</evidence>
<dbReference type="InterPro" id="IPR001444">
    <property type="entry name" value="Flag_bb_rod_N"/>
</dbReference>
<proteinExistence type="inferred from homology"/>
<dbReference type="GO" id="GO:0071978">
    <property type="term" value="P:bacterial-type flagellum-dependent swarming motility"/>
    <property type="evidence" value="ECO:0007669"/>
    <property type="project" value="TreeGrafter"/>
</dbReference>
<feature type="domain" description="Flagellar hook protein FlgE/F/G-like D1" evidence="7">
    <location>
        <begin position="95"/>
        <end position="163"/>
    </location>
</feature>
<dbReference type="InterPro" id="IPR010930">
    <property type="entry name" value="Flg_bb/hook_C_dom"/>
</dbReference>
<dbReference type="InterPro" id="IPR037925">
    <property type="entry name" value="FlgE/F/G-like"/>
</dbReference>
<dbReference type="InterPro" id="IPR053967">
    <property type="entry name" value="LlgE_F_G-like_D1"/>
</dbReference>
<dbReference type="InterPro" id="IPR020013">
    <property type="entry name" value="Flagellar_FlgE/F/G"/>
</dbReference>
<dbReference type="GO" id="GO:0009424">
    <property type="term" value="C:bacterial-type flagellum hook"/>
    <property type="evidence" value="ECO:0007669"/>
    <property type="project" value="TreeGrafter"/>
</dbReference>
<evidence type="ECO:0000256" key="3">
    <source>
        <dbReference type="ARBA" id="ARBA00023143"/>
    </source>
</evidence>
<dbReference type="NCBIfam" id="NF009278">
    <property type="entry name" value="PRK12636.1"/>
    <property type="match status" value="1"/>
</dbReference>
<evidence type="ECO:0000256" key="4">
    <source>
        <dbReference type="RuleBase" id="RU362116"/>
    </source>
</evidence>
<comment type="similarity">
    <text evidence="2 4">Belongs to the flagella basal body rod proteins family.</text>
</comment>
<dbReference type="OrthoDB" id="9804559at2"/>
<dbReference type="STRING" id="1371.GCA_900166605_02446"/>
<evidence type="ECO:0000259" key="6">
    <source>
        <dbReference type="Pfam" id="PF06429"/>
    </source>
</evidence>
<evidence type="ECO:0000313" key="9">
    <source>
        <dbReference type="Proteomes" id="UP000321051"/>
    </source>
</evidence>
<dbReference type="Pfam" id="PF00460">
    <property type="entry name" value="Flg_bb_rod"/>
    <property type="match status" value="1"/>
</dbReference>
<dbReference type="AlphaFoldDB" id="A0A510Y263"/>
<evidence type="ECO:0000259" key="7">
    <source>
        <dbReference type="Pfam" id="PF22692"/>
    </source>
</evidence>
<dbReference type="PROSITE" id="PS00588">
    <property type="entry name" value="FLAGELLA_BB_ROD"/>
    <property type="match status" value="1"/>
</dbReference>
<dbReference type="RefSeq" id="WP_094907875.1">
    <property type="nucleotide sequence ID" value="NZ_BJUN01000001.1"/>
</dbReference>
<evidence type="ECO:0000256" key="1">
    <source>
        <dbReference type="ARBA" id="ARBA00004117"/>
    </source>
</evidence>
<keyword evidence="8" id="KW-0966">Cell projection</keyword>
<dbReference type="SUPFAM" id="SSF117143">
    <property type="entry name" value="Flagellar hook protein flgE"/>
    <property type="match status" value="1"/>
</dbReference>
<name>A0A510Y263_MARHA</name>
<comment type="subcellular location">
    <subcellularLocation>
        <location evidence="1 4">Bacterial flagellum basal body</location>
    </subcellularLocation>
</comment>
<feature type="domain" description="Flagellar basal body rod protein N-terminal" evidence="5">
    <location>
        <begin position="5"/>
        <end position="35"/>
    </location>
</feature>